<dbReference type="InterPro" id="IPR001138">
    <property type="entry name" value="Zn2Cys6_DnaBD"/>
</dbReference>
<dbReference type="AlphaFoldDB" id="A0A168C013"/>
<evidence type="ECO:0000259" key="3">
    <source>
        <dbReference type="PROSITE" id="PS50048"/>
    </source>
</evidence>
<dbReference type="Pfam" id="PF00172">
    <property type="entry name" value="Zn_clus"/>
    <property type="match status" value="1"/>
</dbReference>
<dbReference type="SUPFAM" id="SSF57701">
    <property type="entry name" value="Zn2/Cys6 DNA-binding domain"/>
    <property type="match status" value="1"/>
</dbReference>
<dbReference type="PANTHER" id="PTHR38791">
    <property type="entry name" value="ZN(II)2CYS6 TRANSCRIPTION FACTOR (EUROFUNG)-RELATED-RELATED"/>
    <property type="match status" value="1"/>
</dbReference>
<gene>
    <name evidence="4" type="ORF">AAL_04265</name>
</gene>
<dbReference type="InterPro" id="IPR053175">
    <property type="entry name" value="DHMBA_Reg_Transcription_Factor"/>
</dbReference>
<sequence>MPNTGRPSQDCHLCRQRRVKCDLARPACQRCVKYGAECPGYREPHELVFRNANPLTVKKRKKKPSSASASAEDQDASSPRTEQGSSRSITPTSQTSSVTTVADDKEVFLPLLSDNPLGSLTKMPRTVTEHWTNHSVPILLNVYSTLAFLHNIYRIDRRNGPLMWAAHLFTRTYVTNIRQPVAVHRESTLETQQELGAYLGKTLNAVNSALREPGGAYRDDVLATVWILASYEVGLLWMSLELADELTVGQLLIGSLGRVGPMSAWHLHTRGLYSILKTRGVHILLTAQGRTAFWPCYNMIQIQALVSNTECPPESDQWLFVIRNSLFEGEAYTFHVAVFITRVTSVQASIRKVLHERDYIAGEQQYESLVYQLVSAELEMRDYTWTSMNKNDHIDVYMRSLYESAVIKGYSYIMLLANFLTHHEACTLPLNDLMAQRSQCLSIIRTAAQSIVDSIPVALYRLTNGKEISPRALFDGLKMVWPLTVVHIVPATTPEQKAKAESALAFIGKEIGVRQALHTRPVKVPLPLEARLPRHLGPTDDATPAFIDL</sequence>
<dbReference type="OrthoDB" id="4491390at2759"/>
<evidence type="ECO:0000313" key="4">
    <source>
        <dbReference type="EMBL" id="KZZ95969.1"/>
    </source>
</evidence>
<keyword evidence="5" id="KW-1185">Reference proteome</keyword>
<name>A0A168C013_9HYPO</name>
<dbReference type="CDD" id="cd00067">
    <property type="entry name" value="GAL4"/>
    <property type="match status" value="1"/>
</dbReference>
<organism evidence="4 5">
    <name type="scientific">Moelleriella libera RCEF 2490</name>
    <dbReference type="NCBI Taxonomy" id="1081109"/>
    <lineage>
        <taxon>Eukaryota</taxon>
        <taxon>Fungi</taxon>
        <taxon>Dikarya</taxon>
        <taxon>Ascomycota</taxon>
        <taxon>Pezizomycotina</taxon>
        <taxon>Sordariomycetes</taxon>
        <taxon>Hypocreomycetidae</taxon>
        <taxon>Hypocreales</taxon>
        <taxon>Clavicipitaceae</taxon>
        <taxon>Moelleriella</taxon>
    </lineage>
</organism>
<comment type="caution">
    <text evidence="4">The sequence shown here is derived from an EMBL/GenBank/DDBJ whole genome shotgun (WGS) entry which is preliminary data.</text>
</comment>
<evidence type="ECO:0000256" key="2">
    <source>
        <dbReference type="SAM" id="MobiDB-lite"/>
    </source>
</evidence>
<dbReference type="GO" id="GO:0008270">
    <property type="term" value="F:zinc ion binding"/>
    <property type="evidence" value="ECO:0007669"/>
    <property type="project" value="InterPro"/>
</dbReference>
<feature type="compositionally biased region" description="Low complexity" evidence="2">
    <location>
        <begin position="88"/>
        <end position="99"/>
    </location>
</feature>
<dbReference type="GO" id="GO:0000981">
    <property type="term" value="F:DNA-binding transcription factor activity, RNA polymerase II-specific"/>
    <property type="evidence" value="ECO:0007669"/>
    <property type="project" value="InterPro"/>
</dbReference>
<dbReference type="GO" id="GO:0003677">
    <property type="term" value="F:DNA binding"/>
    <property type="evidence" value="ECO:0007669"/>
    <property type="project" value="UniProtKB-KW"/>
</dbReference>
<dbReference type="InterPro" id="IPR036864">
    <property type="entry name" value="Zn2-C6_fun-type_DNA-bd_sf"/>
</dbReference>
<keyword evidence="4" id="KW-0238">DNA-binding</keyword>
<evidence type="ECO:0000256" key="1">
    <source>
        <dbReference type="ARBA" id="ARBA00023242"/>
    </source>
</evidence>
<dbReference type="EMBL" id="AZGY01000008">
    <property type="protein sequence ID" value="KZZ95969.1"/>
    <property type="molecule type" value="Genomic_DNA"/>
</dbReference>
<keyword evidence="1" id="KW-0539">Nucleus</keyword>
<feature type="region of interest" description="Disordered" evidence="2">
    <location>
        <begin position="57"/>
        <end position="99"/>
    </location>
</feature>
<dbReference type="SMART" id="SM00066">
    <property type="entry name" value="GAL4"/>
    <property type="match status" value="1"/>
</dbReference>
<dbReference type="PROSITE" id="PS50048">
    <property type="entry name" value="ZN2_CY6_FUNGAL_2"/>
    <property type="match status" value="1"/>
</dbReference>
<evidence type="ECO:0000313" key="5">
    <source>
        <dbReference type="Proteomes" id="UP000078544"/>
    </source>
</evidence>
<reference evidence="4 5" key="1">
    <citation type="journal article" date="2016" name="Genome Biol. Evol.">
        <title>Divergent and convergent evolution of fungal pathogenicity.</title>
        <authorList>
            <person name="Shang Y."/>
            <person name="Xiao G."/>
            <person name="Zheng P."/>
            <person name="Cen K."/>
            <person name="Zhan S."/>
            <person name="Wang C."/>
        </authorList>
    </citation>
    <scope>NUCLEOTIDE SEQUENCE [LARGE SCALE GENOMIC DNA]</scope>
    <source>
        <strain evidence="4 5">RCEF 2490</strain>
    </source>
</reference>
<proteinExistence type="predicted"/>
<feature type="domain" description="Zn(2)-C6 fungal-type" evidence="3">
    <location>
        <begin position="10"/>
        <end position="38"/>
    </location>
</feature>
<dbReference type="Gene3D" id="4.10.240.10">
    <property type="entry name" value="Zn(2)-C6 fungal-type DNA-binding domain"/>
    <property type="match status" value="1"/>
</dbReference>
<dbReference type="Proteomes" id="UP000078544">
    <property type="component" value="Unassembled WGS sequence"/>
</dbReference>
<protein>
    <submittedName>
        <fullName evidence="4">Zn(2)-C6 fungal-type DNA-binding domain protein</fullName>
    </submittedName>
</protein>
<accession>A0A168C013</accession>